<keyword evidence="3" id="KW-1185">Reference proteome</keyword>
<feature type="domain" description="DUF8148" evidence="1">
    <location>
        <begin position="1"/>
        <end position="108"/>
    </location>
</feature>
<proteinExistence type="predicted"/>
<dbReference type="InterPro" id="IPR059016">
    <property type="entry name" value="DUF8148_C"/>
</dbReference>
<dbReference type="Pfam" id="PF26475">
    <property type="entry name" value="DUF8148_C"/>
    <property type="match status" value="1"/>
</dbReference>
<sequence>MPWLLDKNELSHYWDKYGQGRIVDTYPLTFRDDLDEVGNFGEEVVHDENGDPVTDENDDFVTRPVSEGFVSWYRYGDHDHSQEWVEKNVRDHNLIDMDGLEDEPQQKT</sequence>
<evidence type="ECO:0000313" key="3">
    <source>
        <dbReference type="Proteomes" id="UP000011511"/>
    </source>
</evidence>
<reference evidence="2 3" key="1">
    <citation type="journal article" date="2014" name="PLoS Genet.">
        <title>Phylogenetically driven sequencing of extremely halophilic archaea reveals strategies for static and dynamic osmo-response.</title>
        <authorList>
            <person name="Becker E.A."/>
            <person name="Seitzer P.M."/>
            <person name="Tritt A."/>
            <person name="Larsen D."/>
            <person name="Krusor M."/>
            <person name="Yao A.I."/>
            <person name="Wu D."/>
            <person name="Madern D."/>
            <person name="Eisen J.A."/>
            <person name="Darling A.E."/>
            <person name="Facciotti M.T."/>
        </authorList>
    </citation>
    <scope>NUCLEOTIDE SEQUENCE [LARGE SCALE GENOMIC DNA]</scope>
    <source>
        <strain evidence="2 3">JCM 12890</strain>
    </source>
</reference>
<feature type="non-terminal residue" evidence="2">
    <location>
        <position position="108"/>
    </location>
</feature>
<accession>L9ZAY1</accession>
<dbReference type="AlphaFoldDB" id="L9ZAY1"/>
<comment type="caution">
    <text evidence="2">The sequence shown here is derived from an EMBL/GenBank/DDBJ whole genome shotgun (WGS) entry which is preliminary data.</text>
</comment>
<dbReference type="EMBL" id="AOIK01000048">
    <property type="protein sequence ID" value="ELY82772.1"/>
    <property type="molecule type" value="Genomic_DNA"/>
</dbReference>
<dbReference type="Proteomes" id="UP000011511">
    <property type="component" value="Unassembled WGS sequence"/>
</dbReference>
<organism evidence="2 3">
    <name type="scientific">Natrinema altunense (strain JCM 12890 / CGMCC 1.3731 / AJ2)</name>
    <dbReference type="NCBI Taxonomy" id="1227494"/>
    <lineage>
        <taxon>Archaea</taxon>
        <taxon>Methanobacteriati</taxon>
        <taxon>Methanobacteriota</taxon>
        <taxon>Stenosarchaea group</taxon>
        <taxon>Halobacteria</taxon>
        <taxon>Halobacteriales</taxon>
        <taxon>Natrialbaceae</taxon>
        <taxon>Natrinema</taxon>
    </lineage>
</organism>
<gene>
    <name evidence="2" type="ORF">C485_18921</name>
</gene>
<protein>
    <recommendedName>
        <fullName evidence="1">DUF8148 domain-containing protein</fullName>
    </recommendedName>
</protein>
<evidence type="ECO:0000313" key="2">
    <source>
        <dbReference type="EMBL" id="ELY82772.1"/>
    </source>
</evidence>
<name>L9ZAY1_NATA2</name>
<evidence type="ECO:0000259" key="1">
    <source>
        <dbReference type="Pfam" id="PF26475"/>
    </source>
</evidence>